<dbReference type="SUPFAM" id="SSF51161">
    <property type="entry name" value="Trimeric LpxA-like enzymes"/>
    <property type="match status" value="1"/>
</dbReference>
<proteinExistence type="predicted"/>
<dbReference type="Proteomes" id="UP001606099">
    <property type="component" value="Unassembled WGS sequence"/>
</dbReference>
<comment type="caution">
    <text evidence="1">The sequence shown here is derived from an EMBL/GenBank/DDBJ whole genome shotgun (WGS) entry which is preliminary data.</text>
</comment>
<dbReference type="PANTHER" id="PTHR23416">
    <property type="entry name" value="SIALIC ACID SYNTHASE-RELATED"/>
    <property type="match status" value="1"/>
</dbReference>
<name>A0ABW7FS63_9BURK</name>
<keyword evidence="1" id="KW-0012">Acyltransferase</keyword>
<keyword evidence="1" id="KW-0808">Transferase</keyword>
<dbReference type="CDD" id="cd04647">
    <property type="entry name" value="LbH_MAT_like"/>
    <property type="match status" value="1"/>
</dbReference>
<gene>
    <name evidence="1" type="ORF">ACG0Z6_02810</name>
</gene>
<dbReference type="RefSeq" id="WP_394458809.1">
    <property type="nucleotide sequence ID" value="NZ_JBIGHZ010000001.1"/>
</dbReference>
<reference evidence="1 2" key="1">
    <citation type="submission" date="2024-08" db="EMBL/GenBank/DDBJ databases">
        <authorList>
            <person name="Lu H."/>
        </authorList>
    </citation>
    <scope>NUCLEOTIDE SEQUENCE [LARGE SCALE GENOMIC DNA]</scope>
    <source>
        <strain evidence="1 2">BYS180W</strain>
    </source>
</reference>
<protein>
    <submittedName>
        <fullName evidence="1">Acyltransferase</fullName>
    </submittedName>
</protein>
<dbReference type="EMBL" id="JBIGHZ010000001">
    <property type="protein sequence ID" value="MFG6447171.1"/>
    <property type="molecule type" value="Genomic_DNA"/>
</dbReference>
<dbReference type="InterPro" id="IPR051159">
    <property type="entry name" value="Hexapeptide_acetyltransf"/>
</dbReference>
<evidence type="ECO:0000313" key="2">
    <source>
        <dbReference type="Proteomes" id="UP001606099"/>
    </source>
</evidence>
<dbReference type="GO" id="GO:0016746">
    <property type="term" value="F:acyltransferase activity"/>
    <property type="evidence" value="ECO:0007669"/>
    <property type="project" value="UniProtKB-KW"/>
</dbReference>
<dbReference type="InterPro" id="IPR011004">
    <property type="entry name" value="Trimer_LpxA-like_sf"/>
</dbReference>
<organism evidence="1 2">
    <name type="scientific">Roseateles rivi</name>
    <dbReference type="NCBI Taxonomy" id="3299028"/>
    <lineage>
        <taxon>Bacteria</taxon>
        <taxon>Pseudomonadati</taxon>
        <taxon>Pseudomonadota</taxon>
        <taxon>Betaproteobacteria</taxon>
        <taxon>Burkholderiales</taxon>
        <taxon>Sphaerotilaceae</taxon>
        <taxon>Roseateles</taxon>
    </lineage>
</organism>
<dbReference type="Gene3D" id="2.160.10.10">
    <property type="entry name" value="Hexapeptide repeat proteins"/>
    <property type="match status" value="1"/>
</dbReference>
<evidence type="ECO:0000313" key="1">
    <source>
        <dbReference type="EMBL" id="MFG6447171.1"/>
    </source>
</evidence>
<keyword evidence="2" id="KW-1185">Reference proteome</keyword>
<accession>A0ABW7FS63</accession>
<sequence length="197" mass="21791">MRSHFNRWRRAVWQALAYRMVFGERDGPRGVRPHTRIAPSTCIQGAQGLRLADHVFIGQFNFLDAQGGLTLHEGVQITNFVSVLTHSSHRSVRLLGRHYVQHPQPLPGYVSAPVEIGAYSFIGPHSLIEPGARLGRGVVVCAYAQVRGEVPDFAIVAGQPARVVGDVRTRDAELLRQHPELAEHYRAWAGELPQGAP</sequence>